<dbReference type="EMBL" id="MTQA01000058">
    <property type="protein sequence ID" value="PNP82377.1"/>
    <property type="molecule type" value="Genomic_DNA"/>
</dbReference>
<keyword evidence="3" id="KW-1185">Reference proteome</keyword>
<dbReference type="Proteomes" id="UP000236664">
    <property type="component" value="Unassembled WGS sequence"/>
</dbReference>
<gene>
    <name evidence="2" type="ORF">FNYG_04294</name>
</gene>
<evidence type="ECO:0000313" key="2">
    <source>
        <dbReference type="EMBL" id="PNP82377.1"/>
    </source>
</evidence>
<proteinExistence type="predicted"/>
<evidence type="ECO:0000313" key="3">
    <source>
        <dbReference type="Proteomes" id="UP000236664"/>
    </source>
</evidence>
<reference evidence="2 3" key="1">
    <citation type="submission" date="2017-06" db="EMBL/GenBank/DDBJ databases">
        <title>Genome of Fusarium nygamai isolate CS10214.</title>
        <authorList>
            <person name="Gardiner D.M."/>
            <person name="Obanor F."/>
            <person name="Kazan K."/>
        </authorList>
    </citation>
    <scope>NUCLEOTIDE SEQUENCE [LARGE SCALE GENOMIC DNA]</scope>
    <source>
        <strain evidence="2 3">CS10214</strain>
    </source>
</reference>
<feature type="region of interest" description="Disordered" evidence="1">
    <location>
        <begin position="1"/>
        <end position="59"/>
    </location>
</feature>
<accession>A0A2K0WJB9</accession>
<organism evidence="2 3">
    <name type="scientific">Gibberella nygamai</name>
    <name type="common">Bean root rot disease fungus</name>
    <name type="synonym">Fusarium nygamai</name>
    <dbReference type="NCBI Taxonomy" id="42673"/>
    <lineage>
        <taxon>Eukaryota</taxon>
        <taxon>Fungi</taxon>
        <taxon>Dikarya</taxon>
        <taxon>Ascomycota</taxon>
        <taxon>Pezizomycotina</taxon>
        <taxon>Sordariomycetes</taxon>
        <taxon>Hypocreomycetidae</taxon>
        <taxon>Hypocreales</taxon>
        <taxon>Nectriaceae</taxon>
        <taxon>Fusarium</taxon>
        <taxon>Fusarium fujikuroi species complex</taxon>
    </lineage>
</organism>
<name>A0A2K0WJB9_GIBNY</name>
<sequence>MAHLIEPVTRQRDDQARPMNNSRKVSPLSGDREPLGAVASGLPSSHRGQAEGASALRLA</sequence>
<dbReference type="AlphaFoldDB" id="A0A2K0WJB9"/>
<evidence type="ECO:0000256" key="1">
    <source>
        <dbReference type="SAM" id="MobiDB-lite"/>
    </source>
</evidence>
<comment type="caution">
    <text evidence="2">The sequence shown here is derived from an EMBL/GenBank/DDBJ whole genome shotgun (WGS) entry which is preliminary data.</text>
</comment>
<dbReference type="OrthoDB" id="5089720at2759"/>
<protein>
    <submittedName>
        <fullName evidence="2">Uncharacterized protein</fullName>
    </submittedName>
</protein>